<dbReference type="SUPFAM" id="SSF56601">
    <property type="entry name" value="beta-lactamase/transpeptidase-like"/>
    <property type="match status" value="1"/>
</dbReference>
<dbReference type="InterPro" id="IPR050789">
    <property type="entry name" value="Diverse_Enzym_Activities"/>
</dbReference>
<sequence length="441" mass="48385">MVSQTVSEPRLLSKGVAHLQAAVDKLSSKFPGCFLVLTSPEEVLFNYQSGPLDVLSRETSSPVDENTIIWLSSATRFIVSLAYLQLVDRGLIELDTPMRKFSPELEEVSKRVLRGFDNDGQPIFEPSTGNITLRQMLNGTSGFDAEHTAAVNQWKAIPGNDRGLLNSCKAESLIYTPPCTQPGEVWRYGPNNDWLSYIFPAVAHQDLEEYLQQNIFHPLGIQSASFYPHDSPDLVGRVMPLRWLANKTADGQLQFEEWTGQQAVHFLPKGRKNIEYPTGGAGLYSTATGMALILQNILAGFLHETNSRPLPTGFTPLLSPTQYRLILSPDLELSQLAGMEGVLNGYFDLSKEEGDRFLTVENVNCNLGGLPMITGKDRKGGWGRRPGSAGWGGAAGTDFYIDPATGIAVFYSTQLLPGSGPVVKGSKKIIERAVFEALEMD</sequence>
<dbReference type="PANTHER" id="PTHR43283">
    <property type="entry name" value="BETA-LACTAMASE-RELATED"/>
    <property type="match status" value="1"/>
</dbReference>
<proteinExistence type="predicted"/>
<dbReference type="RefSeq" id="XP_022581765.1">
    <property type="nucleotide sequence ID" value="XM_022722967.1"/>
</dbReference>
<dbReference type="Pfam" id="PF00144">
    <property type="entry name" value="Beta-lactamase"/>
    <property type="match status" value="1"/>
</dbReference>
<dbReference type="Gene3D" id="3.40.710.10">
    <property type="entry name" value="DD-peptidase/beta-lactamase superfamily"/>
    <property type="match status" value="1"/>
</dbReference>
<feature type="domain" description="Beta-lactamase-related" evidence="1">
    <location>
        <begin position="24"/>
        <end position="421"/>
    </location>
</feature>
<reference evidence="3" key="1">
    <citation type="journal article" date="2017" name="Genome Biol.">
        <title>Comparative genomics reveals high biological diversity and specific adaptations in the industrially and medically important fungal genus Aspergillus.</title>
        <authorList>
            <person name="de Vries R.P."/>
            <person name="Riley R."/>
            <person name="Wiebenga A."/>
            <person name="Aguilar-Osorio G."/>
            <person name="Amillis S."/>
            <person name="Uchima C.A."/>
            <person name="Anderluh G."/>
            <person name="Asadollahi M."/>
            <person name="Askin M."/>
            <person name="Barry K."/>
            <person name="Battaglia E."/>
            <person name="Bayram O."/>
            <person name="Benocci T."/>
            <person name="Braus-Stromeyer S.A."/>
            <person name="Caldana C."/>
            <person name="Canovas D."/>
            <person name="Cerqueira G.C."/>
            <person name="Chen F."/>
            <person name="Chen W."/>
            <person name="Choi C."/>
            <person name="Clum A."/>
            <person name="Dos Santos R.A."/>
            <person name="Damasio A.R."/>
            <person name="Diallinas G."/>
            <person name="Emri T."/>
            <person name="Fekete E."/>
            <person name="Flipphi M."/>
            <person name="Freyberg S."/>
            <person name="Gallo A."/>
            <person name="Gournas C."/>
            <person name="Habgood R."/>
            <person name="Hainaut M."/>
            <person name="Harispe M.L."/>
            <person name="Henrissat B."/>
            <person name="Hilden K.S."/>
            <person name="Hope R."/>
            <person name="Hossain A."/>
            <person name="Karabika E."/>
            <person name="Karaffa L."/>
            <person name="Karanyi Z."/>
            <person name="Krasevec N."/>
            <person name="Kuo A."/>
            <person name="Kusch H."/>
            <person name="LaButti K."/>
            <person name="Lagendijk E.L."/>
            <person name="Lapidus A."/>
            <person name="Levasseur A."/>
            <person name="Lindquist E."/>
            <person name="Lipzen A."/>
            <person name="Logrieco A.F."/>
            <person name="MacCabe A."/>
            <person name="Maekelae M.R."/>
            <person name="Malavazi I."/>
            <person name="Melin P."/>
            <person name="Meyer V."/>
            <person name="Mielnichuk N."/>
            <person name="Miskei M."/>
            <person name="Molnar A.P."/>
            <person name="Mule G."/>
            <person name="Ngan C.Y."/>
            <person name="Orejas M."/>
            <person name="Orosz E."/>
            <person name="Ouedraogo J.P."/>
            <person name="Overkamp K.M."/>
            <person name="Park H.-S."/>
            <person name="Perrone G."/>
            <person name="Piumi F."/>
            <person name="Punt P.J."/>
            <person name="Ram A.F."/>
            <person name="Ramon A."/>
            <person name="Rauscher S."/>
            <person name="Record E."/>
            <person name="Riano-Pachon D.M."/>
            <person name="Robert V."/>
            <person name="Roehrig J."/>
            <person name="Ruller R."/>
            <person name="Salamov A."/>
            <person name="Salih N.S."/>
            <person name="Samson R.A."/>
            <person name="Sandor E."/>
            <person name="Sanguinetti M."/>
            <person name="Schuetze T."/>
            <person name="Sepcic K."/>
            <person name="Shelest E."/>
            <person name="Sherlock G."/>
            <person name="Sophianopoulou V."/>
            <person name="Squina F.M."/>
            <person name="Sun H."/>
            <person name="Susca A."/>
            <person name="Todd R.B."/>
            <person name="Tsang A."/>
            <person name="Unkles S.E."/>
            <person name="van de Wiele N."/>
            <person name="van Rossen-Uffink D."/>
            <person name="Oliveira J.V."/>
            <person name="Vesth T.C."/>
            <person name="Visser J."/>
            <person name="Yu J.-H."/>
            <person name="Zhou M."/>
            <person name="Andersen M.R."/>
            <person name="Archer D.B."/>
            <person name="Baker S.E."/>
            <person name="Benoit I."/>
            <person name="Brakhage A.A."/>
            <person name="Braus G.H."/>
            <person name="Fischer R."/>
            <person name="Frisvad J.C."/>
            <person name="Goldman G.H."/>
            <person name="Houbraken J."/>
            <person name="Oakley B."/>
            <person name="Pocsi I."/>
            <person name="Scazzocchio C."/>
            <person name="Seiboth B."/>
            <person name="vanKuyk P.A."/>
            <person name="Wortman J."/>
            <person name="Dyer P.S."/>
            <person name="Grigoriev I.V."/>
        </authorList>
    </citation>
    <scope>NUCLEOTIDE SEQUENCE [LARGE SCALE GENOMIC DNA]</scope>
    <source>
        <strain evidence="3">CBS 506.65</strain>
    </source>
</reference>
<dbReference type="OrthoDB" id="428260at2759"/>
<dbReference type="EMBL" id="KV878341">
    <property type="protein sequence ID" value="OJJ47255.1"/>
    <property type="molecule type" value="Genomic_DNA"/>
</dbReference>
<dbReference type="VEuPathDB" id="FungiDB:ASPZODRAFT_132230"/>
<dbReference type="AlphaFoldDB" id="A0A1L9SJC4"/>
<dbReference type="InterPro" id="IPR001466">
    <property type="entry name" value="Beta-lactam-related"/>
</dbReference>
<organism evidence="2 3">
    <name type="scientific">Penicilliopsis zonata CBS 506.65</name>
    <dbReference type="NCBI Taxonomy" id="1073090"/>
    <lineage>
        <taxon>Eukaryota</taxon>
        <taxon>Fungi</taxon>
        <taxon>Dikarya</taxon>
        <taxon>Ascomycota</taxon>
        <taxon>Pezizomycotina</taxon>
        <taxon>Eurotiomycetes</taxon>
        <taxon>Eurotiomycetidae</taxon>
        <taxon>Eurotiales</taxon>
        <taxon>Aspergillaceae</taxon>
        <taxon>Penicilliopsis</taxon>
    </lineage>
</organism>
<dbReference type="PANTHER" id="PTHR43283:SF3">
    <property type="entry name" value="BETA-LACTAMASE FAMILY PROTEIN (AFU_ORTHOLOGUE AFUA_5G07500)"/>
    <property type="match status" value="1"/>
</dbReference>
<keyword evidence="3" id="KW-1185">Reference proteome</keyword>
<dbReference type="GeneID" id="34609432"/>
<protein>
    <recommendedName>
        <fullName evidence="1">Beta-lactamase-related domain-containing protein</fullName>
    </recommendedName>
</protein>
<accession>A0A1L9SJC4</accession>
<evidence type="ECO:0000313" key="2">
    <source>
        <dbReference type="EMBL" id="OJJ47255.1"/>
    </source>
</evidence>
<evidence type="ECO:0000313" key="3">
    <source>
        <dbReference type="Proteomes" id="UP000184188"/>
    </source>
</evidence>
<name>A0A1L9SJC4_9EURO</name>
<gene>
    <name evidence="2" type="ORF">ASPZODRAFT_132230</name>
</gene>
<dbReference type="InterPro" id="IPR012338">
    <property type="entry name" value="Beta-lactam/transpept-like"/>
</dbReference>
<evidence type="ECO:0000259" key="1">
    <source>
        <dbReference type="Pfam" id="PF00144"/>
    </source>
</evidence>
<dbReference type="Proteomes" id="UP000184188">
    <property type="component" value="Unassembled WGS sequence"/>
</dbReference>